<dbReference type="RefSeq" id="WP_092677249.1">
    <property type="nucleotide sequence ID" value="NZ_FOXS01000006.1"/>
</dbReference>
<accession>A0A1I6ASM5</accession>
<dbReference type="Proteomes" id="UP000199029">
    <property type="component" value="Unassembled WGS sequence"/>
</dbReference>
<keyword evidence="1" id="KW-0732">Signal</keyword>
<dbReference type="SUPFAM" id="SSF117074">
    <property type="entry name" value="Hypothetical protein PA1324"/>
    <property type="match status" value="1"/>
</dbReference>
<gene>
    <name evidence="2" type="ORF">SAMN04515668_3858</name>
</gene>
<evidence type="ECO:0008006" key="4">
    <source>
        <dbReference type="Google" id="ProtNLM"/>
    </source>
</evidence>
<reference evidence="3" key="1">
    <citation type="submission" date="2016-10" db="EMBL/GenBank/DDBJ databases">
        <authorList>
            <person name="Varghese N."/>
            <person name="Submissions S."/>
        </authorList>
    </citation>
    <scope>NUCLEOTIDE SEQUENCE [LARGE SCALE GENOMIC DNA]</scope>
    <source>
        <strain evidence="3">OR362-8,ATCC BAA-1266,JCM 13504</strain>
    </source>
</reference>
<sequence>MLCFSTLRTATAPWLLLAFLCLFGCTKGGDPAAPLTGAIEGTVLPVGAARVVTATAKDGQPITAVPDARTGAFAFADLPAGAYQLGAVPATGYSSPTEVPATVQRGATTKAALQLNRDGRIRGTMTWERNGIAYSAVTFYGEIKQNFFSLEGGTARDASGKNEGTIFVLPFALNNGANPTPFAGVGTYPIGATEYPWAGYLFYFPDGSLDQYATSYAGRQVGQVIVTRFDPQAGVASGTFSYVVTLRLNNSGTTTTNLTITNGRFDITF</sequence>
<dbReference type="OrthoDB" id="881660at2"/>
<protein>
    <recommendedName>
        <fullName evidence="4">Carboxypeptidase regulatory-like domain-containing protein</fullName>
    </recommendedName>
</protein>
<evidence type="ECO:0000313" key="2">
    <source>
        <dbReference type="EMBL" id="SFQ71720.1"/>
    </source>
</evidence>
<name>A0A1I6ASM5_HYMAR</name>
<evidence type="ECO:0000256" key="1">
    <source>
        <dbReference type="SAM" id="SignalP"/>
    </source>
</evidence>
<dbReference type="Gene3D" id="2.60.40.1120">
    <property type="entry name" value="Carboxypeptidase-like, regulatory domain"/>
    <property type="match status" value="1"/>
</dbReference>
<feature type="chain" id="PRO_5011739811" description="Carboxypeptidase regulatory-like domain-containing protein" evidence="1">
    <location>
        <begin position="29"/>
        <end position="269"/>
    </location>
</feature>
<organism evidence="2 3">
    <name type="scientific">Hymenobacter arizonensis</name>
    <name type="common">Siccationidurans arizonensis</name>
    <dbReference type="NCBI Taxonomy" id="1227077"/>
    <lineage>
        <taxon>Bacteria</taxon>
        <taxon>Pseudomonadati</taxon>
        <taxon>Bacteroidota</taxon>
        <taxon>Cytophagia</taxon>
        <taxon>Cytophagales</taxon>
        <taxon>Hymenobacteraceae</taxon>
        <taxon>Hymenobacter</taxon>
    </lineage>
</organism>
<keyword evidence="3" id="KW-1185">Reference proteome</keyword>
<proteinExistence type="predicted"/>
<evidence type="ECO:0000313" key="3">
    <source>
        <dbReference type="Proteomes" id="UP000199029"/>
    </source>
</evidence>
<dbReference type="EMBL" id="FOXS01000006">
    <property type="protein sequence ID" value="SFQ71720.1"/>
    <property type="molecule type" value="Genomic_DNA"/>
</dbReference>
<dbReference type="AlphaFoldDB" id="A0A1I6ASM5"/>
<feature type="signal peptide" evidence="1">
    <location>
        <begin position="1"/>
        <end position="28"/>
    </location>
</feature>